<dbReference type="InterPro" id="IPR006091">
    <property type="entry name" value="Acyl-CoA_Oxase/DH_mid-dom"/>
</dbReference>
<dbReference type="Gene3D" id="1.10.540.10">
    <property type="entry name" value="Acyl-CoA dehydrogenase/oxidase, N-terminal domain"/>
    <property type="match status" value="1"/>
</dbReference>
<dbReference type="OrthoDB" id="9802447at2"/>
<dbReference type="Pfam" id="PF00441">
    <property type="entry name" value="Acyl-CoA_dh_1"/>
    <property type="match status" value="1"/>
</dbReference>
<dbReference type="PIRSF" id="PIRSF016578">
    <property type="entry name" value="HsaA"/>
    <property type="match status" value="1"/>
</dbReference>
<dbReference type="FunFam" id="1.10.540.10:FF:000002">
    <property type="entry name" value="Acyl-CoA dehydrogenase FadE19"/>
    <property type="match status" value="1"/>
</dbReference>
<dbReference type="Gene3D" id="1.20.140.10">
    <property type="entry name" value="Butyryl-CoA Dehydrogenase, subunit A, domain 3"/>
    <property type="match status" value="1"/>
</dbReference>
<evidence type="ECO:0000256" key="3">
    <source>
        <dbReference type="ARBA" id="ARBA00022630"/>
    </source>
</evidence>
<dbReference type="InterPro" id="IPR036250">
    <property type="entry name" value="AcylCo_DH-like_C"/>
</dbReference>
<protein>
    <submittedName>
        <fullName evidence="10">Acyl-CoA dehydrogenase</fullName>
    </submittedName>
</protein>
<dbReference type="GO" id="GO:0003995">
    <property type="term" value="F:acyl-CoA dehydrogenase activity"/>
    <property type="evidence" value="ECO:0007669"/>
    <property type="project" value="InterPro"/>
</dbReference>
<dbReference type="Pfam" id="PF02770">
    <property type="entry name" value="Acyl-CoA_dh_M"/>
    <property type="match status" value="1"/>
</dbReference>
<proteinExistence type="inferred from homology"/>
<feature type="domain" description="Acyl-CoA oxidase/dehydrogenase middle" evidence="8">
    <location>
        <begin position="130"/>
        <end position="224"/>
    </location>
</feature>
<dbReference type="SUPFAM" id="SSF47203">
    <property type="entry name" value="Acyl-CoA dehydrogenase C-terminal domain-like"/>
    <property type="match status" value="1"/>
</dbReference>
<gene>
    <name evidence="10" type="ORF">C8263_01395</name>
</gene>
<dbReference type="PROSITE" id="PS00072">
    <property type="entry name" value="ACYL_COA_DH_1"/>
    <property type="match status" value="1"/>
</dbReference>
<feature type="domain" description="Acyl-CoA dehydrogenase/oxidase N-terminal" evidence="9">
    <location>
        <begin position="14"/>
        <end position="126"/>
    </location>
</feature>
<dbReference type="SUPFAM" id="SSF56645">
    <property type="entry name" value="Acyl-CoA dehydrogenase NM domain-like"/>
    <property type="match status" value="1"/>
</dbReference>
<evidence type="ECO:0000256" key="1">
    <source>
        <dbReference type="ARBA" id="ARBA00001974"/>
    </source>
</evidence>
<comment type="cofactor">
    <cofactor evidence="1 6">
        <name>FAD</name>
        <dbReference type="ChEBI" id="CHEBI:57692"/>
    </cofactor>
</comment>
<organism evidence="10 11">
    <name type="scientific">Deinococcus arcticus</name>
    <dbReference type="NCBI Taxonomy" id="2136176"/>
    <lineage>
        <taxon>Bacteria</taxon>
        <taxon>Thermotogati</taxon>
        <taxon>Deinococcota</taxon>
        <taxon>Deinococci</taxon>
        <taxon>Deinococcales</taxon>
        <taxon>Deinococcaceae</taxon>
        <taxon>Deinococcus</taxon>
    </lineage>
</organism>
<evidence type="ECO:0000256" key="4">
    <source>
        <dbReference type="ARBA" id="ARBA00022827"/>
    </source>
</evidence>
<dbReference type="PANTHER" id="PTHR43884:SF12">
    <property type="entry name" value="ISOVALERYL-COA DEHYDROGENASE, MITOCHONDRIAL-RELATED"/>
    <property type="match status" value="1"/>
</dbReference>
<evidence type="ECO:0000256" key="2">
    <source>
        <dbReference type="ARBA" id="ARBA00009347"/>
    </source>
</evidence>
<evidence type="ECO:0000313" key="10">
    <source>
        <dbReference type="EMBL" id="PTA69700.1"/>
    </source>
</evidence>
<dbReference type="PROSITE" id="PS00073">
    <property type="entry name" value="ACYL_COA_DH_2"/>
    <property type="match status" value="1"/>
</dbReference>
<dbReference type="Proteomes" id="UP000240317">
    <property type="component" value="Unassembled WGS sequence"/>
</dbReference>
<dbReference type="InterPro" id="IPR046373">
    <property type="entry name" value="Acyl-CoA_Oxase/DH_mid-dom_sf"/>
</dbReference>
<dbReference type="PANTHER" id="PTHR43884">
    <property type="entry name" value="ACYL-COA DEHYDROGENASE"/>
    <property type="match status" value="1"/>
</dbReference>
<dbReference type="EMBL" id="PYSV01000001">
    <property type="protein sequence ID" value="PTA69700.1"/>
    <property type="molecule type" value="Genomic_DNA"/>
</dbReference>
<evidence type="ECO:0000256" key="5">
    <source>
        <dbReference type="ARBA" id="ARBA00023002"/>
    </source>
</evidence>
<evidence type="ECO:0000313" key="11">
    <source>
        <dbReference type="Proteomes" id="UP000240317"/>
    </source>
</evidence>
<evidence type="ECO:0000259" key="9">
    <source>
        <dbReference type="Pfam" id="PF02771"/>
    </source>
</evidence>
<evidence type="ECO:0000259" key="7">
    <source>
        <dbReference type="Pfam" id="PF00441"/>
    </source>
</evidence>
<keyword evidence="5 6" id="KW-0560">Oxidoreductase</keyword>
<evidence type="ECO:0000259" key="8">
    <source>
        <dbReference type="Pfam" id="PF02770"/>
    </source>
</evidence>
<dbReference type="Gene3D" id="2.40.110.10">
    <property type="entry name" value="Butyryl-CoA Dehydrogenase, subunit A, domain 2"/>
    <property type="match status" value="1"/>
</dbReference>
<dbReference type="Pfam" id="PF02771">
    <property type="entry name" value="Acyl-CoA_dh_N"/>
    <property type="match status" value="1"/>
</dbReference>
<comment type="similarity">
    <text evidence="2 6">Belongs to the acyl-CoA dehydrogenase family.</text>
</comment>
<dbReference type="InterPro" id="IPR009075">
    <property type="entry name" value="AcylCo_DH/oxidase_C"/>
</dbReference>
<keyword evidence="3 6" id="KW-0285">Flavoprotein</keyword>
<dbReference type="CDD" id="cd01158">
    <property type="entry name" value="SCAD_SBCAD"/>
    <property type="match status" value="1"/>
</dbReference>
<evidence type="ECO:0000256" key="6">
    <source>
        <dbReference type="RuleBase" id="RU362125"/>
    </source>
</evidence>
<dbReference type="AlphaFoldDB" id="A0A2T3WCR8"/>
<dbReference type="FunFam" id="2.40.110.10:FF:000001">
    <property type="entry name" value="Acyl-CoA dehydrogenase, mitochondrial"/>
    <property type="match status" value="1"/>
</dbReference>
<keyword evidence="4 6" id="KW-0274">FAD</keyword>
<feature type="domain" description="Acyl-CoA dehydrogenase/oxidase C-terminal" evidence="7">
    <location>
        <begin position="236"/>
        <end position="384"/>
    </location>
</feature>
<reference evidence="10 11" key="1">
    <citation type="submission" date="2018-03" db="EMBL/GenBank/DDBJ databases">
        <title>Draft genome of Deinococcus sp. OD32.</title>
        <authorList>
            <person name="Wang X.-P."/>
            <person name="Du Z.-J."/>
        </authorList>
    </citation>
    <scope>NUCLEOTIDE SEQUENCE [LARGE SCALE GENOMIC DNA]</scope>
    <source>
        <strain evidence="10 11">OD32</strain>
    </source>
</reference>
<dbReference type="InterPro" id="IPR006089">
    <property type="entry name" value="Acyl-CoA_DH_CS"/>
</dbReference>
<keyword evidence="11" id="KW-1185">Reference proteome</keyword>
<comment type="caution">
    <text evidence="10">The sequence shown here is derived from an EMBL/GenBank/DDBJ whole genome shotgun (WGS) entry which is preliminary data.</text>
</comment>
<dbReference type="RefSeq" id="WP_107136293.1">
    <property type="nucleotide sequence ID" value="NZ_PYSV01000001.1"/>
</dbReference>
<dbReference type="InterPro" id="IPR009100">
    <property type="entry name" value="AcylCoA_DH/oxidase_NM_dom_sf"/>
</dbReference>
<sequence length="389" mass="41828">MTVTDAPGMTFALSDDQRLIVQHVRDYARAEIAPKAAEYDRSGEYPREQLRGLAELGLLGATVPERWGGAGLDSVTYALCLEEIAAADASVAVIVSVQNGLPEQMILRYGSDEQKTRFLKPLASGEHIGAFCLTESGAGSDAASLRMQAVRDGEDWVLNGTKAWITSGGQADTYLVMARTGGSGARGVSCFIVENGTPGLSFGKPEEKLGLHASHTTTVTFEDVRVPHAHMVGEEGQGLVIALASLDAGRIGIAMQALGIARAALEHSARYANEREQFGKRLREFEGVSFKIARMAARIESARLVALKAAWLKDQGKPYGKEASMAKLLASEAAVDGTRDAIQIFGGNGYSREYPVERLYRDAKVTEIYEGTSEIQQLVISRAVFAELT</sequence>
<accession>A0A2T3WCR8</accession>
<dbReference type="InterPro" id="IPR013786">
    <property type="entry name" value="AcylCoA_DH/ox_N"/>
</dbReference>
<name>A0A2T3WCR8_9DEIO</name>
<dbReference type="GO" id="GO:0050660">
    <property type="term" value="F:flavin adenine dinucleotide binding"/>
    <property type="evidence" value="ECO:0007669"/>
    <property type="project" value="InterPro"/>
</dbReference>
<dbReference type="FunFam" id="1.20.140.10:FF:000004">
    <property type="entry name" value="Acyl-CoA dehydrogenase FadE25"/>
    <property type="match status" value="1"/>
</dbReference>
<dbReference type="InterPro" id="IPR037069">
    <property type="entry name" value="AcylCoA_DH/ox_N_sf"/>
</dbReference>